<keyword evidence="1" id="KW-1133">Transmembrane helix</keyword>
<reference evidence="2" key="1">
    <citation type="submission" date="2018-05" db="EMBL/GenBank/DDBJ databases">
        <authorList>
            <person name="Lanie J.A."/>
            <person name="Ng W.-L."/>
            <person name="Kazmierczak K.M."/>
            <person name="Andrzejewski T.M."/>
            <person name="Davidsen T.M."/>
            <person name="Wayne K.J."/>
            <person name="Tettelin H."/>
            <person name="Glass J.I."/>
            <person name="Rusch D."/>
            <person name="Podicherti R."/>
            <person name="Tsui H.-C.T."/>
            <person name="Winkler M.E."/>
        </authorList>
    </citation>
    <scope>NUCLEOTIDE SEQUENCE</scope>
</reference>
<proteinExistence type="predicted"/>
<dbReference type="AlphaFoldDB" id="A0A382RPW2"/>
<evidence type="ECO:0008006" key="3">
    <source>
        <dbReference type="Google" id="ProtNLM"/>
    </source>
</evidence>
<accession>A0A382RPW2</accession>
<protein>
    <recommendedName>
        <fullName evidence="3">Aerotolerance regulator BatA</fullName>
    </recommendedName>
</protein>
<feature type="transmembrane region" description="Helical" evidence="1">
    <location>
        <begin position="40"/>
        <end position="58"/>
    </location>
</feature>
<dbReference type="EMBL" id="UINC01123325">
    <property type="protein sequence ID" value="SVC99723.1"/>
    <property type="molecule type" value="Genomic_DNA"/>
</dbReference>
<keyword evidence="1" id="KW-0812">Transmembrane</keyword>
<evidence type="ECO:0000313" key="2">
    <source>
        <dbReference type="EMBL" id="SVC99723.1"/>
    </source>
</evidence>
<name>A0A382RPW2_9ZZZZ</name>
<gene>
    <name evidence="2" type="ORF">METZ01_LOCUS352577</name>
</gene>
<evidence type="ECO:0000256" key="1">
    <source>
        <dbReference type="SAM" id="Phobius"/>
    </source>
</evidence>
<keyword evidence="1" id="KW-0472">Membrane</keyword>
<sequence>GKFFHFSNNGQNYTDVNKAIDSMEKREINSHEYSEYEERYQPLAFVSFLLFTISFIVPTRIRYIENDL</sequence>
<organism evidence="2">
    <name type="scientific">marine metagenome</name>
    <dbReference type="NCBI Taxonomy" id="408172"/>
    <lineage>
        <taxon>unclassified sequences</taxon>
        <taxon>metagenomes</taxon>
        <taxon>ecological metagenomes</taxon>
    </lineage>
</organism>
<feature type="non-terminal residue" evidence="2">
    <location>
        <position position="1"/>
    </location>
</feature>